<keyword evidence="3" id="KW-1185">Reference proteome</keyword>
<dbReference type="RefSeq" id="WP_168880470.1">
    <property type="nucleotide sequence ID" value="NZ_JABAIL010000001.1"/>
</dbReference>
<evidence type="ECO:0008006" key="4">
    <source>
        <dbReference type="Google" id="ProtNLM"/>
    </source>
</evidence>
<dbReference type="EMBL" id="JABAIL010000001">
    <property type="protein sequence ID" value="NLR89785.1"/>
    <property type="molecule type" value="Genomic_DNA"/>
</dbReference>
<dbReference type="AlphaFoldDB" id="A0A7X8SGH7"/>
<protein>
    <recommendedName>
        <fullName evidence="4">CcoQ/FixQ family Cbb3-type cytochrome c oxidase assembly chaperone</fullName>
    </recommendedName>
</protein>
<keyword evidence="1" id="KW-0472">Membrane</keyword>
<dbReference type="Proteomes" id="UP000585050">
    <property type="component" value="Unassembled WGS sequence"/>
</dbReference>
<keyword evidence="1" id="KW-1133">Transmembrane helix</keyword>
<evidence type="ECO:0000313" key="3">
    <source>
        <dbReference type="Proteomes" id="UP000585050"/>
    </source>
</evidence>
<proteinExistence type="predicted"/>
<evidence type="ECO:0000256" key="1">
    <source>
        <dbReference type="SAM" id="Phobius"/>
    </source>
</evidence>
<feature type="transmembrane region" description="Helical" evidence="1">
    <location>
        <begin position="14"/>
        <end position="35"/>
    </location>
</feature>
<gene>
    <name evidence="2" type="ORF">HGP29_01145</name>
</gene>
<name>A0A7X8SGH7_9BACT</name>
<evidence type="ECO:0000313" key="2">
    <source>
        <dbReference type="EMBL" id="NLR89785.1"/>
    </source>
</evidence>
<reference evidence="2 3" key="1">
    <citation type="submission" date="2020-04" db="EMBL/GenBank/DDBJ databases">
        <title>Flammeovirga sp. SR4, a novel species isolated from seawater.</title>
        <authorList>
            <person name="Wang X."/>
        </authorList>
    </citation>
    <scope>NUCLEOTIDE SEQUENCE [LARGE SCALE GENOMIC DNA]</scope>
    <source>
        <strain evidence="2 3">SR4</strain>
    </source>
</reference>
<sequence length="66" mass="7776">MYKDVLRSIEDIEIFPVIGFIIFFTFFIAWSVYAFRMKKESIAELSSLPLDLDDDTENNNSTNEFK</sequence>
<comment type="caution">
    <text evidence="2">The sequence shown here is derived from an EMBL/GenBank/DDBJ whole genome shotgun (WGS) entry which is preliminary data.</text>
</comment>
<organism evidence="2 3">
    <name type="scientific">Flammeovirga agarivorans</name>
    <dbReference type="NCBI Taxonomy" id="2726742"/>
    <lineage>
        <taxon>Bacteria</taxon>
        <taxon>Pseudomonadati</taxon>
        <taxon>Bacteroidota</taxon>
        <taxon>Cytophagia</taxon>
        <taxon>Cytophagales</taxon>
        <taxon>Flammeovirgaceae</taxon>
        <taxon>Flammeovirga</taxon>
    </lineage>
</organism>
<accession>A0A7X8SGH7</accession>
<keyword evidence="1" id="KW-0812">Transmembrane</keyword>